<keyword evidence="12" id="KW-1185">Reference proteome</keyword>
<feature type="transmembrane region" description="Helical" evidence="10">
    <location>
        <begin position="190"/>
        <end position="208"/>
    </location>
</feature>
<evidence type="ECO:0000313" key="12">
    <source>
        <dbReference type="Proteomes" id="UP000199520"/>
    </source>
</evidence>
<feature type="transmembrane region" description="Helical" evidence="10">
    <location>
        <begin position="68"/>
        <end position="92"/>
    </location>
</feature>
<protein>
    <recommendedName>
        <fullName evidence="3 9">Flagellar biosynthetic protein FliR</fullName>
    </recommendedName>
</protein>
<evidence type="ECO:0000313" key="11">
    <source>
        <dbReference type="EMBL" id="SFL72365.1"/>
    </source>
</evidence>
<keyword evidence="4 10" id="KW-1003">Cell membrane</keyword>
<dbReference type="RefSeq" id="WP_090936042.1">
    <property type="nucleotide sequence ID" value="NZ_FOTS01000015.1"/>
</dbReference>
<dbReference type="Proteomes" id="UP000199520">
    <property type="component" value="Unassembled WGS sequence"/>
</dbReference>
<dbReference type="InterPro" id="IPR006303">
    <property type="entry name" value="FliR"/>
</dbReference>
<dbReference type="Pfam" id="PF01311">
    <property type="entry name" value="Bac_export_1"/>
    <property type="match status" value="1"/>
</dbReference>
<comment type="function">
    <text evidence="1 10">Role in flagellar biosynthesis.</text>
</comment>
<organism evidence="11 12">
    <name type="scientific">Pelosinus propionicus DSM 13327</name>
    <dbReference type="NCBI Taxonomy" id="1123291"/>
    <lineage>
        <taxon>Bacteria</taxon>
        <taxon>Bacillati</taxon>
        <taxon>Bacillota</taxon>
        <taxon>Negativicutes</taxon>
        <taxon>Selenomonadales</taxon>
        <taxon>Sporomusaceae</taxon>
        <taxon>Pelosinus</taxon>
    </lineage>
</organism>
<dbReference type="PRINTS" id="PR00953">
    <property type="entry name" value="TYPE3IMRPROT"/>
</dbReference>
<evidence type="ECO:0000256" key="3">
    <source>
        <dbReference type="ARBA" id="ARBA00021717"/>
    </source>
</evidence>
<dbReference type="PANTHER" id="PTHR30065">
    <property type="entry name" value="FLAGELLAR BIOSYNTHETIC PROTEIN FLIR"/>
    <property type="match status" value="1"/>
</dbReference>
<feature type="transmembrane region" description="Helical" evidence="10">
    <location>
        <begin position="130"/>
        <end position="154"/>
    </location>
</feature>
<keyword evidence="11" id="KW-0966">Cell projection</keyword>
<dbReference type="EMBL" id="FOTS01000015">
    <property type="protein sequence ID" value="SFL72365.1"/>
    <property type="molecule type" value="Genomic_DNA"/>
</dbReference>
<dbReference type="PANTHER" id="PTHR30065:SF1">
    <property type="entry name" value="SURFACE PRESENTATION OF ANTIGENS PROTEIN SPAR"/>
    <property type="match status" value="1"/>
</dbReference>
<evidence type="ECO:0000256" key="1">
    <source>
        <dbReference type="ARBA" id="ARBA00002578"/>
    </source>
</evidence>
<evidence type="ECO:0000256" key="4">
    <source>
        <dbReference type="ARBA" id="ARBA00022475"/>
    </source>
</evidence>
<proteinExistence type="inferred from homology"/>
<dbReference type="InterPro" id="IPR002010">
    <property type="entry name" value="T3SS_IM_R"/>
</dbReference>
<evidence type="ECO:0000256" key="10">
    <source>
        <dbReference type="RuleBase" id="RU362071"/>
    </source>
</evidence>
<feature type="transmembrane region" description="Helical" evidence="10">
    <location>
        <begin position="12"/>
        <end position="31"/>
    </location>
</feature>
<keyword evidence="8 10" id="KW-0975">Bacterial flagellum</keyword>
<gene>
    <name evidence="11" type="ORF">SAMN04490355_101536</name>
</gene>
<evidence type="ECO:0000256" key="8">
    <source>
        <dbReference type="ARBA" id="ARBA00023143"/>
    </source>
</evidence>
<sequence length="258" mass="28201">MDFFSLLQNQVAFFLLIFVRITGIFMMTPIFGSRNIPVSIKAGLSLIITYILYPIVFNDSSAIPNEFLPYIFIVIGELIIGLTIGFLSSLVFSAIQMAGQLLDTQIGFGVINIIDPQSGSQLPLVGNFKYMLALIIFLATNGHHVLLSALFVSFKLVPVTGVVVKAALANFIVDMVGGTFVIAMKISLPILISLVITDVALGILARTMPQMNIFVVGVPGKILVGLFVLSLALPFYIFFLEMAFNGMYKDIFRLLSAF</sequence>
<dbReference type="GO" id="GO:0005886">
    <property type="term" value="C:plasma membrane"/>
    <property type="evidence" value="ECO:0007669"/>
    <property type="project" value="UniProtKB-SubCell"/>
</dbReference>
<dbReference type="GO" id="GO:0006605">
    <property type="term" value="P:protein targeting"/>
    <property type="evidence" value="ECO:0007669"/>
    <property type="project" value="UniProtKB-UniRule"/>
</dbReference>
<dbReference type="OrthoDB" id="9807748at2"/>
<keyword evidence="7 10" id="KW-0472">Membrane</keyword>
<dbReference type="STRING" id="1123291.SAMN04490355_101536"/>
<dbReference type="AlphaFoldDB" id="A0A1I4K0Q1"/>
<evidence type="ECO:0000256" key="9">
    <source>
        <dbReference type="NCBIfam" id="TIGR01400"/>
    </source>
</evidence>
<keyword evidence="6 10" id="KW-1133">Transmembrane helix</keyword>
<feature type="transmembrane region" description="Helical" evidence="10">
    <location>
        <begin position="220"/>
        <end position="239"/>
    </location>
</feature>
<keyword evidence="11" id="KW-0969">Cilium</keyword>
<comment type="subcellular location">
    <subcellularLocation>
        <location evidence="10">Cell membrane</location>
        <topology evidence="10">Multi-pass membrane protein</topology>
    </subcellularLocation>
    <subcellularLocation>
        <location evidence="10">Bacterial flagellum basal body</location>
    </subcellularLocation>
</comment>
<dbReference type="NCBIfam" id="TIGR01400">
    <property type="entry name" value="fliR"/>
    <property type="match status" value="1"/>
</dbReference>
<feature type="transmembrane region" description="Helical" evidence="10">
    <location>
        <begin position="166"/>
        <end position="183"/>
    </location>
</feature>
<evidence type="ECO:0000256" key="5">
    <source>
        <dbReference type="ARBA" id="ARBA00022692"/>
    </source>
</evidence>
<reference evidence="12" key="1">
    <citation type="submission" date="2016-10" db="EMBL/GenBank/DDBJ databases">
        <authorList>
            <person name="Varghese N."/>
            <person name="Submissions S."/>
        </authorList>
    </citation>
    <scope>NUCLEOTIDE SEQUENCE [LARGE SCALE GENOMIC DNA]</scope>
    <source>
        <strain evidence="12">DSM 13327</strain>
    </source>
</reference>
<comment type="similarity">
    <text evidence="2 10">Belongs to the FliR/MopE/SpaR family.</text>
</comment>
<keyword evidence="11" id="KW-0282">Flagellum</keyword>
<keyword evidence="5 10" id="KW-0812">Transmembrane</keyword>
<accession>A0A1I4K0Q1</accession>
<feature type="transmembrane region" description="Helical" evidence="10">
    <location>
        <begin position="38"/>
        <end position="56"/>
    </location>
</feature>
<dbReference type="GO" id="GO:0009425">
    <property type="term" value="C:bacterial-type flagellum basal body"/>
    <property type="evidence" value="ECO:0007669"/>
    <property type="project" value="UniProtKB-SubCell"/>
</dbReference>
<evidence type="ECO:0000256" key="7">
    <source>
        <dbReference type="ARBA" id="ARBA00023136"/>
    </source>
</evidence>
<evidence type="ECO:0000256" key="6">
    <source>
        <dbReference type="ARBA" id="ARBA00022989"/>
    </source>
</evidence>
<name>A0A1I4K0Q1_9FIRM</name>
<evidence type="ECO:0000256" key="2">
    <source>
        <dbReference type="ARBA" id="ARBA00009772"/>
    </source>
</evidence>
<dbReference type="GO" id="GO:0044780">
    <property type="term" value="P:bacterial-type flagellum assembly"/>
    <property type="evidence" value="ECO:0007669"/>
    <property type="project" value="UniProtKB-UniRule"/>
</dbReference>